<comment type="similarity">
    <text evidence="2 8">Belongs to the DHHC palmitoyltransferase family.</text>
</comment>
<organism evidence="11">
    <name type="scientific">Zea mays</name>
    <name type="common">Maize</name>
    <dbReference type="NCBI Taxonomy" id="4577"/>
    <lineage>
        <taxon>Eukaryota</taxon>
        <taxon>Viridiplantae</taxon>
        <taxon>Streptophyta</taxon>
        <taxon>Embryophyta</taxon>
        <taxon>Tracheophyta</taxon>
        <taxon>Spermatophyta</taxon>
        <taxon>Magnoliopsida</taxon>
        <taxon>Liliopsida</taxon>
        <taxon>Poales</taxon>
        <taxon>Poaceae</taxon>
        <taxon>PACMAD clade</taxon>
        <taxon>Panicoideae</taxon>
        <taxon>Andropogonodae</taxon>
        <taxon>Andropogoneae</taxon>
        <taxon>Tripsacinae</taxon>
        <taxon>Zea</taxon>
    </lineage>
</organism>
<feature type="transmembrane region" description="Helical" evidence="8">
    <location>
        <begin position="207"/>
        <end position="226"/>
    </location>
</feature>
<keyword evidence="3 8" id="KW-0808">Transferase</keyword>
<dbReference type="GO" id="GO:0016020">
    <property type="term" value="C:membrane"/>
    <property type="evidence" value="ECO:0007669"/>
    <property type="project" value="UniProtKB-SubCell"/>
</dbReference>
<keyword evidence="5 8" id="KW-1133">Transmembrane helix</keyword>
<evidence type="ECO:0000256" key="3">
    <source>
        <dbReference type="ARBA" id="ARBA00022679"/>
    </source>
</evidence>
<evidence type="ECO:0000256" key="1">
    <source>
        <dbReference type="ARBA" id="ARBA00004141"/>
    </source>
</evidence>
<comment type="subcellular location">
    <subcellularLocation>
        <location evidence="1">Membrane</location>
        <topology evidence="1">Multi-pass membrane protein</topology>
    </subcellularLocation>
</comment>
<evidence type="ECO:0000256" key="9">
    <source>
        <dbReference type="SAM" id="MobiDB-lite"/>
    </source>
</evidence>
<keyword evidence="7 8" id="KW-0012">Acyltransferase</keyword>
<dbReference type="PANTHER" id="PTHR22883">
    <property type="entry name" value="ZINC FINGER DHHC DOMAIN CONTAINING PROTEIN"/>
    <property type="match status" value="1"/>
</dbReference>
<evidence type="ECO:0000256" key="2">
    <source>
        <dbReference type="ARBA" id="ARBA00008574"/>
    </source>
</evidence>
<evidence type="ECO:0000259" key="10">
    <source>
        <dbReference type="Pfam" id="PF01529"/>
    </source>
</evidence>
<reference evidence="11" key="1">
    <citation type="journal article" date="2018" name="Nat. Genet.">
        <title>Extensive intraspecific gene order and gene structural variations between Mo17 and other maize genomes.</title>
        <authorList>
            <person name="Sun S."/>
            <person name="Zhou Y."/>
            <person name="Chen J."/>
            <person name="Shi J."/>
            <person name="Zhao H."/>
            <person name="Zhao H."/>
            <person name="Song W."/>
            <person name="Zhang M."/>
            <person name="Cui Y."/>
            <person name="Dong X."/>
            <person name="Liu H."/>
            <person name="Ma X."/>
            <person name="Jiao Y."/>
            <person name="Wang B."/>
            <person name="Wei X."/>
            <person name="Stein J.C."/>
            <person name="Glaubitz J.C."/>
            <person name="Lu F."/>
            <person name="Yu G."/>
            <person name="Liang C."/>
            <person name="Fengler K."/>
            <person name="Li B."/>
            <person name="Rafalski A."/>
            <person name="Schnable P.S."/>
            <person name="Ware D.H."/>
            <person name="Buckler E.S."/>
            <person name="Lai J."/>
        </authorList>
    </citation>
    <scope>NUCLEOTIDE SEQUENCE [LARGE SCALE GENOMIC DNA]</scope>
    <source>
        <tissue evidence="11">Seedling</tissue>
    </source>
</reference>
<feature type="domain" description="Palmitoyltransferase DHHC" evidence="10">
    <location>
        <begin position="162"/>
        <end position="226"/>
    </location>
</feature>
<sequence>MYGPPSRGGAGAGAAGEQPRVYQSVWIWAYGDYQEFCEKTEFFLQGRFIFGPDVRSLFLTIFLILAPVVVFCIFVARHLINDFPDHWGVSVMVIVIVFTIYDLTLLLLTSGRDPGIVPRNTHPPEPEAIDMNNDAGNGQTPQQLRLPRTKDVIVNGTIVKVKYCDTCMLYRPPRCSHCSICNNCVERFDHHCPWVGQCIGLKIAQRFNIHPVLIYLSILILHPVVLSEDCSAVQYSSSIDISQRNYRFFYMFVFSTTLLCLYVFGFCFVYIVKIKDAEQSTFWKAMLKTPASIVLIIYCFICVWFVGGLSVFHFYLMSTNQTTYENFRYRYDRRDNPYNRGTVNNFMEIFCTSVAPSKNNFRARVPAEQGLQQARAPARGFMSPNMGKPIGELELGRKPISWDEPRSAADIRDLEVGLGSLLDEKEGRVAHASPDLSREALPELVEGRAGTHSRRSSWGHRSGTSASMDSLAAQMGTAESHWGSISSVHGTTSGAH</sequence>
<comment type="caution">
    <text evidence="11">The sequence shown here is derived from an EMBL/GenBank/DDBJ whole genome shotgun (WGS) entry which is preliminary data.</text>
</comment>
<dbReference type="AlphaFoldDB" id="A0A3L6G6J5"/>
<dbReference type="ExpressionAtlas" id="A0A3L6G6J5">
    <property type="expression patterns" value="baseline and differential"/>
</dbReference>
<feature type="region of interest" description="Disordered" evidence="9">
    <location>
        <begin position="428"/>
        <end position="496"/>
    </location>
</feature>
<comment type="catalytic activity">
    <reaction evidence="8">
        <text>L-cysteinyl-[protein] + hexadecanoyl-CoA = S-hexadecanoyl-L-cysteinyl-[protein] + CoA</text>
        <dbReference type="Rhea" id="RHEA:36683"/>
        <dbReference type="Rhea" id="RHEA-COMP:10131"/>
        <dbReference type="Rhea" id="RHEA-COMP:11032"/>
        <dbReference type="ChEBI" id="CHEBI:29950"/>
        <dbReference type="ChEBI" id="CHEBI:57287"/>
        <dbReference type="ChEBI" id="CHEBI:57379"/>
        <dbReference type="ChEBI" id="CHEBI:74151"/>
        <dbReference type="EC" id="2.3.1.225"/>
    </reaction>
</comment>
<feature type="transmembrane region" description="Helical" evidence="8">
    <location>
        <begin position="57"/>
        <end position="80"/>
    </location>
</feature>
<gene>
    <name evidence="11" type="primary">PAT07_0</name>
    <name evidence="11" type="ORF">Zm00014a_026174</name>
</gene>
<keyword evidence="6 8" id="KW-0472">Membrane</keyword>
<evidence type="ECO:0000256" key="8">
    <source>
        <dbReference type="RuleBase" id="RU079119"/>
    </source>
</evidence>
<dbReference type="PANTHER" id="PTHR22883:SF390">
    <property type="entry name" value="S-ACYLTRANSFERASE"/>
    <property type="match status" value="1"/>
</dbReference>
<feature type="transmembrane region" description="Helical" evidence="8">
    <location>
        <begin position="293"/>
        <end position="316"/>
    </location>
</feature>
<dbReference type="InterPro" id="IPR001594">
    <property type="entry name" value="Palmitoyltrfase_DHHC"/>
</dbReference>
<evidence type="ECO:0000313" key="11">
    <source>
        <dbReference type="EMBL" id="PWZ41120.1"/>
    </source>
</evidence>
<evidence type="ECO:0000256" key="4">
    <source>
        <dbReference type="ARBA" id="ARBA00022692"/>
    </source>
</evidence>
<evidence type="ECO:0000256" key="6">
    <source>
        <dbReference type="ARBA" id="ARBA00023136"/>
    </source>
</evidence>
<feature type="transmembrane region" description="Helical" evidence="8">
    <location>
        <begin position="86"/>
        <end position="109"/>
    </location>
</feature>
<accession>A0A3L6G6J5</accession>
<feature type="domain" description="Palmitoyltransferase DHHC" evidence="10">
    <location>
        <begin position="240"/>
        <end position="328"/>
    </location>
</feature>
<evidence type="ECO:0000256" key="5">
    <source>
        <dbReference type="ARBA" id="ARBA00022989"/>
    </source>
</evidence>
<dbReference type="Proteomes" id="UP000251960">
    <property type="component" value="Chromosome 2"/>
</dbReference>
<dbReference type="Pfam" id="PF01529">
    <property type="entry name" value="DHHC"/>
    <property type="match status" value="2"/>
</dbReference>
<protein>
    <recommendedName>
        <fullName evidence="8">S-acyltransferase</fullName>
        <ecNumber evidence="8">2.3.1.225</ecNumber>
    </recommendedName>
    <alternativeName>
        <fullName evidence="8">Palmitoyltransferase</fullName>
    </alternativeName>
</protein>
<dbReference type="PROSITE" id="PS50216">
    <property type="entry name" value="DHHC"/>
    <property type="match status" value="1"/>
</dbReference>
<keyword evidence="4 8" id="KW-0812">Transmembrane</keyword>
<evidence type="ECO:0000256" key="7">
    <source>
        <dbReference type="ARBA" id="ARBA00023315"/>
    </source>
</evidence>
<proteinExistence type="inferred from homology"/>
<dbReference type="EMBL" id="NCVQ01000003">
    <property type="protein sequence ID" value="PWZ41120.1"/>
    <property type="molecule type" value="Genomic_DNA"/>
</dbReference>
<dbReference type="InterPro" id="IPR039859">
    <property type="entry name" value="PFA4/ZDH16/20/ERF2-like"/>
</dbReference>
<name>A0A3L6G6J5_MAIZE</name>
<feature type="compositionally biased region" description="Polar residues" evidence="9">
    <location>
        <begin position="483"/>
        <end position="496"/>
    </location>
</feature>
<dbReference type="GO" id="GO:0019706">
    <property type="term" value="F:protein-cysteine S-palmitoyltransferase activity"/>
    <property type="evidence" value="ECO:0007669"/>
    <property type="project" value="UniProtKB-EC"/>
</dbReference>
<comment type="domain">
    <text evidence="8">The DHHC domain is required for palmitoyltransferase activity.</text>
</comment>
<feature type="transmembrane region" description="Helical" evidence="8">
    <location>
        <begin position="246"/>
        <end position="272"/>
    </location>
</feature>
<dbReference type="EC" id="2.3.1.225" evidence="8"/>